<comment type="caution">
    <text evidence="1">The sequence shown here is derived from an EMBL/GenBank/DDBJ whole genome shotgun (WGS) entry which is preliminary data.</text>
</comment>
<proteinExistence type="predicted"/>
<evidence type="ECO:0000313" key="2">
    <source>
        <dbReference type="Proteomes" id="UP001149400"/>
    </source>
</evidence>
<feature type="non-terminal residue" evidence="1">
    <location>
        <position position="1"/>
    </location>
</feature>
<dbReference type="RefSeq" id="WP_274167023.1">
    <property type="nucleotide sequence ID" value="NZ_JAJUBC010000048.1"/>
</dbReference>
<gene>
    <name evidence="1" type="ORF">LRP50_24340</name>
</gene>
<dbReference type="EMBL" id="JAJUBC010000048">
    <property type="protein sequence ID" value="MDD1796254.1"/>
    <property type="molecule type" value="Genomic_DNA"/>
</dbReference>
<keyword evidence="2" id="KW-1185">Reference proteome</keyword>
<organism evidence="1 2">
    <name type="scientific">Enterovibrio gelatinilyticus</name>
    <dbReference type="NCBI Taxonomy" id="2899819"/>
    <lineage>
        <taxon>Bacteria</taxon>
        <taxon>Pseudomonadati</taxon>
        <taxon>Pseudomonadota</taxon>
        <taxon>Gammaproteobacteria</taxon>
        <taxon>Vibrionales</taxon>
        <taxon>Vibrionaceae</taxon>
        <taxon>Enterovibrio</taxon>
    </lineage>
</organism>
<accession>A0ABT5R7K1</accession>
<reference evidence="1" key="1">
    <citation type="submission" date="2021-12" db="EMBL/GenBank/DDBJ databases">
        <title>Enterovibrio ZSDZ35 sp. nov. and Enterovibrio ZSDZ42 sp. nov., isolated from coastal seawater in Qingdao.</title>
        <authorList>
            <person name="Zhang P."/>
        </authorList>
    </citation>
    <scope>NUCLEOTIDE SEQUENCE</scope>
    <source>
        <strain evidence="1">ZSDZ42</strain>
    </source>
</reference>
<name>A0ABT5R7K1_9GAMM</name>
<dbReference type="Proteomes" id="UP001149400">
    <property type="component" value="Unassembled WGS sequence"/>
</dbReference>
<sequence length="65" mass="7706">TIYIQFWKMSGNSSVAWPRWIFQKSKKKREFFEKNKSLENQFSRLIQGAFSGFLAALSARLFAPW</sequence>
<evidence type="ECO:0000313" key="1">
    <source>
        <dbReference type="EMBL" id="MDD1796254.1"/>
    </source>
</evidence>
<protein>
    <submittedName>
        <fullName evidence="1">Uncharacterized protein</fullName>
    </submittedName>
</protein>